<reference evidence="1 2" key="1">
    <citation type="submission" date="2019-01" db="EMBL/GenBank/DDBJ databases">
        <title>Sequencing of cultivated peanut Arachis hypogaea provides insights into genome evolution and oil improvement.</title>
        <authorList>
            <person name="Chen X."/>
        </authorList>
    </citation>
    <scope>NUCLEOTIDE SEQUENCE [LARGE SCALE GENOMIC DNA]</scope>
    <source>
        <strain evidence="2">cv. Fuhuasheng</strain>
        <tissue evidence="1">Leaves</tissue>
    </source>
</reference>
<evidence type="ECO:0000313" key="2">
    <source>
        <dbReference type="Proteomes" id="UP000289738"/>
    </source>
</evidence>
<protein>
    <submittedName>
        <fullName evidence="1">Uncharacterized protein</fullName>
    </submittedName>
</protein>
<dbReference type="EMBL" id="SDMP01000016">
    <property type="protein sequence ID" value="RYR03989.1"/>
    <property type="molecule type" value="Genomic_DNA"/>
</dbReference>
<sequence>MRKYHHSLAFIALQFAFAILHSSFAVCHLPIAVRRSPFAVPRPPQYEGSKEGVVYQWVSNAAEETVSLAFYMVMSYMFRPMEKNEYFVLDDEEEEAAEMALREEKFEL</sequence>
<evidence type="ECO:0000313" key="1">
    <source>
        <dbReference type="EMBL" id="RYR03989.1"/>
    </source>
</evidence>
<keyword evidence="2" id="KW-1185">Reference proteome</keyword>
<gene>
    <name evidence="1" type="ORF">Ahy_B06g083485</name>
</gene>
<name>A0A444YQ40_ARAHY</name>
<comment type="caution">
    <text evidence="1">The sequence shown here is derived from an EMBL/GenBank/DDBJ whole genome shotgun (WGS) entry which is preliminary data.</text>
</comment>
<accession>A0A444YQ40</accession>
<dbReference type="Proteomes" id="UP000289738">
    <property type="component" value="Chromosome B06"/>
</dbReference>
<proteinExistence type="predicted"/>
<dbReference type="AlphaFoldDB" id="A0A444YQ40"/>
<organism evidence="1 2">
    <name type="scientific">Arachis hypogaea</name>
    <name type="common">Peanut</name>
    <dbReference type="NCBI Taxonomy" id="3818"/>
    <lineage>
        <taxon>Eukaryota</taxon>
        <taxon>Viridiplantae</taxon>
        <taxon>Streptophyta</taxon>
        <taxon>Embryophyta</taxon>
        <taxon>Tracheophyta</taxon>
        <taxon>Spermatophyta</taxon>
        <taxon>Magnoliopsida</taxon>
        <taxon>eudicotyledons</taxon>
        <taxon>Gunneridae</taxon>
        <taxon>Pentapetalae</taxon>
        <taxon>rosids</taxon>
        <taxon>fabids</taxon>
        <taxon>Fabales</taxon>
        <taxon>Fabaceae</taxon>
        <taxon>Papilionoideae</taxon>
        <taxon>50 kb inversion clade</taxon>
        <taxon>dalbergioids sensu lato</taxon>
        <taxon>Dalbergieae</taxon>
        <taxon>Pterocarpus clade</taxon>
        <taxon>Arachis</taxon>
    </lineage>
</organism>